<dbReference type="Gene3D" id="1.10.1740.10">
    <property type="match status" value="1"/>
</dbReference>
<dbReference type="RefSeq" id="WP_163234642.1">
    <property type="nucleotide sequence ID" value="NZ_CP048617.1"/>
</dbReference>
<dbReference type="InterPro" id="IPR013325">
    <property type="entry name" value="RNA_pol_sigma_r2"/>
</dbReference>
<dbReference type="GO" id="GO:0016987">
    <property type="term" value="F:sigma factor activity"/>
    <property type="evidence" value="ECO:0007669"/>
    <property type="project" value="UniProtKB-KW"/>
</dbReference>
<evidence type="ECO:0000256" key="1">
    <source>
        <dbReference type="ARBA" id="ARBA00010641"/>
    </source>
</evidence>
<dbReference type="Pfam" id="PF08281">
    <property type="entry name" value="Sigma70_r4_2"/>
    <property type="match status" value="1"/>
</dbReference>
<evidence type="ECO:0000256" key="2">
    <source>
        <dbReference type="ARBA" id="ARBA00023015"/>
    </source>
</evidence>
<protein>
    <submittedName>
        <fullName evidence="8">Sigma-70 family RNA polymerase sigma factor</fullName>
    </submittedName>
</protein>
<feature type="domain" description="RNA polymerase sigma factor 70 region 4 type 2" evidence="7">
    <location>
        <begin position="129"/>
        <end position="179"/>
    </location>
</feature>
<reference evidence="8 9" key="1">
    <citation type="submission" date="2020-02" db="EMBL/GenBank/DDBJ databases">
        <title>Thermophilic hydrogen producing bacteria, Caloranaerobacter azorensis.</title>
        <authorList>
            <person name="Baek K."/>
        </authorList>
    </citation>
    <scope>NUCLEOTIDE SEQUENCE [LARGE SCALE GENOMIC DNA]</scope>
    <source>
        <strain evidence="8 9">T3-1</strain>
    </source>
</reference>
<dbReference type="CDD" id="cd06171">
    <property type="entry name" value="Sigma70_r4"/>
    <property type="match status" value="1"/>
</dbReference>
<evidence type="ECO:0000313" key="8">
    <source>
        <dbReference type="EMBL" id="QIB26620.1"/>
    </source>
</evidence>
<evidence type="ECO:0000259" key="7">
    <source>
        <dbReference type="Pfam" id="PF08281"/>
    </source>
</evidence>
<name>A0A6P1YB97_9FIRM</name>
<evidence type="ECO:0000256" key="5">
    <source>
        <dbReference type="ARBA" id="ARBA00023163"/>
    </source>
</evidence>
<evidence type="ECO:0000256" key="3">
    <source>
        <dbReference type="ARBA" id="ARBA00023082"/>
    </source>
</evidence>
<dbReference type="InterPro" id="IPR036388">
    <property type="entry name" value="WH-like_DNA-bd_sf"/>
</dbReference>
<comment type="similarity">
    <text evidence="1">Belongs to the sigma-70 factor family. ECF subfamily.</text>
</comment>
<dbReference type="InterPro" id="IPR007627">
    <property type="entry name" value="RNA_pol_sigma70_r2"/>
</dbReference>
<proteinExistence type="inferred from homology"/>
<dbReference type="PANTHER" id="PTHR43133">
    <property type="entry name" value="RNA POLYMERASE ECF-TYPE SIGMA FACTO"/>
    <property type="match status" value="1"/>
</dbReference>
<dbReference type="InterPro" id="IPR013249">
    <property type="entry name" value="RNA_pol_sigma70_r4_t2"/>
</dbReference>
<organism evidence="8 9">
    <name type="scientific">Caloranaerobacter azorensis</name>
    <dbReference type="NCBI Taxonomy" id="116090"/>
    <lineage>
        <taxon>Bacteria</taxon>
        <taxon>Bacillati</taxon>
        <taxon>Bacillota</taxon>
        <taxon>Tissierellia</taxon>
        <taxon>Tissierellales</taxon>
        <taxon>Thermohalobacteraceae</taxon>
        <taxon>Caloranaerobacter</taxon>
    </lineage>
</organism>
<dbReference type="NCBIfam" id="TIGR02937">
    <property type="entry name" value="sigma70-ECF"/>
    <property type="match status" value="1"/>
</dbReference>
<dbReference type="Gene3D" id="1.10.10.10">
    <property type="entry name" value="Winged helix-like DNA-binding domain superfamily/Winged helix DNA-binding domain"/>
    <property type="match status" value="1"/>
</dbReference>
<dbReference type="Proteomes" id="UP000464452">
    <property type="component" value="Chromosome"/>
</dbReference>
<dbReference type="GO" id="GO:0006352">
    <property type="term" value="P:DNA-templated transcription initiation"/>
    <property type="evidence" value="ECO:0007669"/>
    <property type="project" value="InterPro"/>
</dbReference>
<dbReference type="InterPro" id="IPR013324">
    <property type="entry name" value="RNA_pol_sigma_r3/r4-like"/>
</dbReference>
<evidence type="ECO:0000259" key="6">
    <source>
        <dbReference type="Pfam" id="PF04542"/>
    </source>
</evidence>
<dbReference type="EMBL" id="CP048617">
    <property type="protein sequence ID" value="QIB26620.1"/>
    <property type="molecule type" value="Genomic_DNA"/>
</dbReference>
<dbReference type="InterPro" id="IPR039425">
    <property type="entry name" value="RNA_pol_sigma-70-like"/>
</dbReference>
<dbReference type="KEGG" id="cazo:G3A45_04455"/>
<evidence type="ECO:0000256" key="4">
    <source>
        <dbReference type="ARBA" id="ARBA00023125"/>
    </source>
</evidence>
<feature type="domain" description="RNA polymerase sigma-70 region 2" evidence="6">
    <location>
        <begin position="23"/>
        <end position="89"/>
    </location>
</feature>
<dbReference type="GO" id="GO:0003677">
    <property type="term" value="F:DNA binding"/>
    <property type="evidence" value="ECO:0007669"/>
    <property type="project" value="UniProtKB-KW"/>
</dbReference>
<keyword evidence="5" id="KW-0804">Transcription</keyword>
<keyword evidence="4" id="KW-0238">DNA-binding</keyword>
<dbReference type="SUPFAM" id="SSF88659">
    <property type="entry name" value="Sigma3 and sigma4 domains of RNA polymerase sigma factors"/>
    <property type="match status" value="1"/>
</dbReference>
<evidence type="ECO:0000313" key="9">
    <source>
        <dbReference type="Proteomes" id="UP000464452"/>
    </source>
</evidence>
<dbReference type="PANTHER" id="PTHR43133:SF8">
    <property type="entry name" value="RNA POLYMERASE SIGMA FACTOR HI_1459-RELATED"/>
    <property type="match status" value="1"/>
</dbReference>
<dbReference type="Pfam" id="PF04542">
    <property type="entry name" value="Sigma70_r2"/>
    <property type="match status" value="1"/>
</dbReference>
<dbReference type="SUPFAM" id="SSF88946">
    <property type="entry name" value="Sigma2 domain of RNA polymerase sigma factors"/>
    <property type="match status" value="1"/>
</dbReference>
<dbReference type="AlphaFoldDB" id="A0A6P1YB97"/>
<keyword evidence="3" id="KW-0731">Sigma factor</keyword>
<accession>A0A6P1YB97</accession>
<keyword evidence="2" id="KW-0805">Transcription regulation</keyword>
<gene>
    <name evidence="8" type="ORF">G3A45_04455</name>
</gene>
<sequence length="198" mass="23219">MKKSEHILIKKSSEGDVDAFEELIKDYEKRAYNIAYRLLKNSEDAMDVVQEAFIKIYKSIREFKFKSSFSTWVYRIVVNTSIDFMRSKKVVYSLNEVIKSERGDVNIEIADYENTPEIELERKLTKELVKKSIDKLDDIHRTVIILRDIQGFSYNEISEILGCSLGTVKSRISRGRIALREIILKEMEHKDIKLSQKE</sequence>
<dbReference type="InterPro" id="IPR014284">
    <property type="entry name" value="RNA_pol_sigma-70_dom"/>
</dbReference>